<dbReference type="Proteomes" id="UP001469553">
    <property type="component" value="Unassembled WGS sequence"/>
</dbReference>
<accession>A0ABV0Y7N4</accession>
<evidence type="ECO:0000313" key="1">
    <source>
        <dbReference type="EMBL" id="MEQ2289813.1"/>
    </source>
</evidence>
<evidence type="ECO:0000313" key="2">
    <source>
        <dbReference type="Proteomes" id="UP001469553"/>
    </source>
</evidence>
<comment type="caution">
    <text evidence="1">The sequence shown here is derived from an EMBL/GenBank/DDBJ whole genome shotgun (WGS) entry which is preliminary data.</text>
</comment>
<protein>
    <submittedName>
        <fullName evidence="1">Uncharacterized protein</fullName>
    </submittedName>
</protein>
<keyword evidence="2" id="KW-1185">Reference proteome</keyword>
<proteinExistence type="predicted"/>
<organism evidence="1 2">
    <name type="scientific">Ameca splendens</name>
    <dbReference type="NCBI Taxonomy" id="208324"/>
    <lineage>
        <taxon>Eukaryota</taxon>
        <taxon>Metazoa</taxon>
        <taxon>Chordata</taxon>
        <taxon>Craniata</taxon>
        <taxon>Vertebrata</taxon>
        <taxon>Euteleostomi</taxon>
        <taxon>Actinopterygii</taxon>
        <taxon>Neopterygii</taxon>
        <taxon>Teleostei</taxon>
        <taxon>Neoteleostei</taxon>
        <taxon>Acanthomorphata</taxon>
        <taxon>Ovalentaria</taxon>
        <taxon>Atherinomorphae</taxon>
        <taxon>Cyprinodontiformes</taxon>
        <taxon>Goodeidae</taxon>
        <taxon>Ameca</taxon>
    </lineage>
</organism>
<sequence>MNVDLSKHETAFLLQARETQRLTLRVFNHMVSGVQQYQAALLEHLKQQMCSLVERHPEDLDELRSRASGGFSPVC</sequence>
<name>A0ABV0Y7N4_9TELE</name>
<reference evidence="1 2" key="1">
    <citation type="submission" date="2021-06" db="EMBL/GenBank/DDBJ databases">
        <authorList>
            <person name="Palmer J.M."/>
        </authorList>
    </citation>
    <scope>NUCLEOTIDE SEQUENCE [LARGE SCALE GENOMIC DNA]</scope>
    <source>
        <strain evidence="1 2">AS_MEX2019</strain>
        <tissue evidence="1">Muscle</tissue>
    </source>
</reference>
<gene>
    <name evidence="1" type="ORF">AMECASPLE_037100</name>
</gene>
<dbReference type="EMBL" id="JAHRIP010024935">
    <property type="protein sequence ID" value="MEQ2289813.1"/>
    <property type="molecule type" value="Genomic_DNA"/>
</dbReference>